<dbReference type="EMBL" id="JH795857">
    <property type="protein sequence ID" value="EJU04893.1"/>
    <property type="molecule type" value="Genomic_DNA"/>
</dbReference>
<gene>
    <name evidence="8" type="ORF">DACRYDRAFT_114215</name>
</gene>
<dbReference type="RefSeq" id="XP_040631787.1">
    <property type="nucleotide sequence ID" value="XM_040769777.1"/>
</dbReference>
<evidence type="ECO:0000256" key="4">
    <source>
        <dbReference type="ARBA" id="ARBA00023328"/>
    </source>
</evidence>
<feature type="region of interest" description="Disordered" evidence="5">
    <location>
        <begin position="1"/>
        <end position="21"/>
    </location>
</feature>
<dbReference type="PANTHER" id="PTHR14030:SF4">
    <property type="entry name" value="BUB1 KINASE, ISOFORM A-RELATED"/>
    <property type="match status" value="1"/>
</dbReference>
<dbReference type="GO" id="GO:0051754">
    <property type="term" value="P:meiotic sister chromatid cohesion, centromeric"/>
    <property type="evidence" value="ECO:0007669"/>
    <property type="project" value="TreeGrafter"/>
</dbReference>
<dbReference type="PANTHER" id="PTHR14030">
    <property type="entry name" value="MITOTIC CHECKPOINT SERINE/THREONINE-PROTEIN KINASE BUB1"/>
    <property type="match status" value="1"/>
</dbReference>
<dbReference type="SUPFAM" id="SSF56112">
    <property type="entry name" value="Protein kinase-like (PK-like)"/>
    <property type="match status" value="1"/>
</dbReference>
<dbReference type="PROSITE" id="PS00108">
    <property type="entry name" value="PROTEIN_KINASE_ST"/>
    <property type="match status" value="1"/>
</dbReference>
<feature type="compositionally biased region" description="Acidic residues" evidence="5">
    <location>
        <begin position="884"/>
        <end position="893"/>
    </location>
</feature>
<evidence type="ECO:0000259" key="6">
    <source>
        <dbReference type="PROSITE" id="PS50011"/>
    </source>
</evidence>
<feature type="region of interest" description="Disordered" evidence="5">
    <location>
        <begin position="617"/>
        <end position="643"/>
    </location>
</feature>
<dbReference type="SMART" id="SM00777">
    <property type="entry name" value="Mad3_BUB1_I"/>
    <property type="match status" value="1"/>
</dbReference>
<evidence type="ECO:0000313" key="9">
    <source>
        <dbReference type="Proteomes" id="UP000030653"/>
    </source>
</evidence>
<evidence type="ECO:0000256" key="3">
    <source>
        <dbReference type="ARBA" id="ARBA00022838"/>
    </source>
</evidence>
<dbReference type="GO" id="GO:0000776">
    <property type="term" value="C:kinetochore"/>
    <property type="evidence" value="ECO:0007669"/>
    <property type="project" value="UniProtKB-KW"/>
</dbReference>
<dbReference type="GO" id="GO:0004672">
    <property type="term" value="F:protein kinase activity"/>
    <property type="evidence" value="ECO:0007669"/>
    <property type="project" value="InterPro"/>
</dbReference>
<dbReference type="InterPro" id="IPR000719">
    <property type="entry name" value="Prot_kinase_dom"/>
</dbReference>
<protein>
    <submittedName>
        <fullName evidence="8">Uncharacterized protein</fullName>
    </submittedName>
</protein>
<sequence>MAAPATPAPLHPPSPPSHTPAVDFTLIERQKENIQPLRNGRSASALQSVFSAPRQDRAAALQVGREKHEEAISAVEGAEAADGYDDPLEPYVQFVKWTIDNYPAGQTADSGVIPLLERTARRFKDDPRYKSDLRYLKVWVTYAGYVHDAKVIYQHLLANEIGTCYALLYEEYAGVLEKASSRDKAHEIFQLGIARKAQPLNRLPSRFAEFQKRMLLAPADPVPVAVDPTTTNGASAGRRQVLAPRSLTAGAPLASNGPPTNQGVKGNRSLAVFVDEENMDPSHESNAWPDVGTKASRVKENTQASGPWKGEKLKMRGPAIAGHGATPARKVDVYQDEEVVPKTPSHPPPEDVFSRSLKPSEDQLLRQDPFKNFSPTPSPAARPALFTSISQPKARVDSRPTQPVSEGSHTFRETRNPNKPFVPQQATRKLVPGVSKSGKGEAIRIDLLQMYKDGVEWSLDEMRARRRGMLGKTWEDEPISTISDSKDDILEPLKDDPESAPKEAERERMTMRLDAPTVNTRAALDDVYGLFNTSPAKSEQEEPPSPAPVTRTPSLPSQLPRLNENATARKPSGPFSAARTPLTAFNALTAVMATPTPAQGSLGRSASGRSLLELHAEEPQPEPVKTPRRPLDIFTDAPAPNHRSAVKRTPFEIFVDENSAAPKTPASATPGNTHIVPKSDIKPFTIFVDPEVDASDNQAPLKSDSPAAQDVNTTTQPLVENEPVIGGASEGQPRTPPTVPGQLRLDDIVEKPKMFSFIDEADSKNVVSQEPHTPKPAFVPFIDSPEQVPHSSSTVQSRSTAKAPNAGLSMPLRPDLSQLRTVVAALDVEEQEPQTPWSEEDEERWVAEQDRQARRNARLGNFNIMTPITERTCEFTQMGSVVGQDDEPDDDDEDRRSPSVSGQPNTAQWSEYVTAEEKVVGEFELSIADKEASMQQIPEQVVQVAAAPEDMAAQKLGFPPNPCNPFDGAIQTLLFSRLPPLDATEGFHDLRNSEADKLNGLQKYAKKMARKSGNTTTVLAEDRYTISLGNDLYDVKEKLGEGGFGSVFLAQIERADIEDDEDADLLEDDEDEHLVAVKAERPCNIWEAVVLQRILSALPERLRASVIRPKSLYAYHDESYLILDFCQQGTLLDAVNQSSMANSGTSNVPGMDELLAMFFCIELMRLVEALHTTGFIHGDMKIDNCLVRLDEVPGGASSWSSSYSRSGNGGWSHKGIRMIDFGRSIDISAFPAGQEFIGDWPTDERDCVELRENRPWTYQIDYFGLASIVYCMLFGKYIETVEAPKEDDSTQKRYKIANSLKRYWQCDLWNRLFELLLNPCLVHEDGMLPVTRELAAIREDMETWLEANSDKAGKSLKGMLKKVELAALGKKRRY</sequence>
<feature type="compositionally biased region" description="Basic and acidic residues" evidence="5">
    <location>
        <begin position="484"/>
        <end position="511"/>
    </location>
</feature>
<dbReference type="InterPro" id="IPR013212">
    <property type="entry name" value="Mad3/Bub1_I"/>
</dbReference>
<dbReference type="InterPro" id="IPR011009">
    <property type="entry name" value="Kinase-like_dom_sf"/>
</dbReference>
<dbReference type="GO" id="GO:0005634">
    <property type="term" value="C:nucleus"/>
    <property type="evidence" value="ECO:0007669"/>
    <property type="project" value="TreeGrafter"/>
</dbReference>
<feature type="compositionally biased region" description="Polar residues" evidence="5">
    <location>
        <begin position="399"/>
        <end position="408"/>
    </location>
</feature>
<dbReference type="STRING" id="1858805.M5GG54"/>
<evidence type="ECO:0000256" key="1">
    <source>
        <dbReference type="ARBA" id="ARBA00004629"/>
    </source>
</evidence>
<dbReference type="PROSITE" id="PS50011">
    <property type="entry name" value="PROTEIN_KINASE_DOM"/>
    <property type="match status" value="1"/>
</dbReference>
<dbReference type="PROSITE" id="PS51489">
    <property type="entry name" value="BUB1_N"/>
    <property type="match status" value="1"/>
</dbReference>
<comment type="subcellular location">
    <subcellularLocation>
        <location evidence="1">Chromosome</location>
        <location evidence="1">Centromere</location>
        <location evidence="1">Kinetochore</location>
    </subcellularLocation>
</comment>
<dbReference type="InterPro" id="IPR015661">
    <property type="entry name" value="Bub1/Mad3"/>
</dbReference>
<dbReference type="SMART" id="SM00220">
    <property type="entry name" value="S_TKc"/>
    <property type="match status" value="1"/>
</dbReference>
<reference evidence="8 9" key="1">
    <citation type="journal article" date="2012" name="Science">
        <title>The Paleozoic origin of enzymatic lignin decomposition reconstructed from 31 fungal genomes.</title>
        <authorList>
            <person name="Floudas D."/>
            <person name="Binder M."/>
            <person name="Riley R."/>
            <person name="Barry K."/>
            <person name="Blanchette R.A."/>
            <person name="Henrissat B."/>
            <person name="Martinez A.T."/>
            <person name="Otillar R."/>
            <person name="Spatafora J.W."/>
            <person name="Yadav J.S."/>
            <person name="Aerts A."/>
            <person name="Benoit I."/>
            <person name="Boyd A."/>
            <person name="Carlson A."/>
            <person name="Copeland A."/>
            <person name="Coutinho P.M."/>
            <person name="de Vries R.P."/>
            <person name="Ferreira P."/>
            <person name="Findley K."/>
            <person name="Foster B."/>
            <person name="Gaskell J."/>
            <person name="Glotzer D."/>
            <person name="Gorecki P."/>
            <person name="Heitman J."/>
            <person name="Hesse C."/>
            <person name="Hori C."/>
            <person name="Igarashi K."/>
            <person name="Jurgens J.A."/>
            <person name="Kallen N."/>
            <person name="Kersten P."/>
            <person name="Kohler A."/>
            <person name="Kuees U."/>
            <person name="Kumar T.K.A."/>
            <person name="Kuo A."/>
            <person name="LaButti K."/>
            <person name="Larrondo L.F."/>
            <person name="Lindquist E."/>
            <person name="Ling A."/>
            <person name="Lombard V."/>
            <person name="Lucas S."/>
            <person name="Lundell T."/>
            <person name="Martin R."/>
            <person name="McLaughlin D.J."/>
            <person name="Morgenstern I."/>
            <person name="Morin E."/>
            <person name="Murat C."/>
            <person name="Nagy L.G."/>
            <person name="Nolan M."/>
            <person name="Ohm R.A."/>
            <person name="Patyshakuliyeva A."/>
            <person name="Rokas A."/>
            <person name="Ruiz-Duenas F.J."/>
            <person name="Sabat G."/>
            <person name="Salamov A."/>
            <person name="Samejima M."/>
            <person name="Schmutz J."/>
            <person name="Slot J.C."/>
            <person name="St John F."/>
            <person name="Stenlid J."/>
            <person name="Sun H."/>
            <person name="Sun S."/>
            <person name="Syed K."/>
            <person name="Tsang A."/>
            <person name="Wiebenga A."/>
            <person name="Young D."/>
            <person name="Pisabarro A."/>
            <person name="Eastwood D.C."/>
            <person name="Martin F."/>
            <person name="Cullen D."/>
            <person name="Grigoriev I.V."/>
            <person name="Hibbett D.S."/>
        </authorList>
    </citation>
    <scope>NUCLEOTIDE SEQUENCE [LARGE SCALE GENOMIC DNA]</scope>
    <source>
        <strain evidence="8 9">DJM-731 SS1</strain>
    </source>
</reference>
<dbReference type="HOGENOM" id="CLU_002115_1_0_1"/>
<feature type="compositionally biased region" description="Polar residues" evidence="5">
    <location>
        <begin position="900"/>
        <end position="910"/>
    </location>
</feature>
<evidence type="ECO:0000256" key="5">
    <source>
        <dbReference type="SAM" id="MobiDB-lite"/>
    </source>
</evidence>
<dbReference type="OrthoDB" id="248495at2759"/>
<name>M5GG54_DACPD</name>
<feature type="region of interest" description="Disordered" evidence="5">
    <location>
        <begin position="534"/>
        <end position="578"/>
    </location>
</feature>
<dbReference type="InterPro" id="IPR008271">
    <property type="entry name" value="Ser/Thr_kinase_AS"/>
</dbReference>
<dbReference type="FunFam" id="1.25.40.430:FF:000003">
    <property type="entry name" value="Checkpoint serine/threonine-protein kinase BUB1"/>
    <property type="match status" value="1"/>
</dbReference>
<organism evidence="8 9">
    <name type="scientific">Dacryopinax primogenitus (strain DJM 731)</name>
    <name type="common">Brown rot fungus</name>
    <dbReference type="NCBI Taxonomy" id="1858805"/>
    <lineage>
        <taxon>Eukaryota</taxon>
        <taxon>Fungi</taxon>
        <taxon>Dikarya</taxon>
        <taxon>Basidiomycota</taxon>
        <taxon>Agaricomycotina</taxon>
        <taxon>Dacrymycetes</taxon>
        <taxon>Dacrymycetales</taxon>
        <taxon>Dacrymycetaceae</taxon>
        <taxon>Dacryopinax</taxon>
    </lineage>
</organism>
<feature type="compositionally biased region" description="Pro residues" evidence="5">
    <location>
        <begin position="1"/>
        <end position="18"/>
    </location>
</feature>
<dbReference type="Gene3D" id="1.25.40.430">
    <property type="match status" value="1"/>
</dbReference>
<dbReference type="GeneID" id="63684839"/>
<keyword evidence="3" id="KW-0995">Kinetochore</keyword>
<feature type="domain" description="Protein kinase" evidence="6">
    <location>
        <begin position="1033"/>
        <end position="1345"/>
    </location>
</feature>
<dbReference type="GO" id="GO:0005524">
    <property type="term" value="F:ATP binding"/>
    <property type="evidence" value="ECO:0007669"/>
    <property type="project" value="InterPro"/>
</dbReference>
<dbReference type="Proteomes" id="UP000030653">
    <property type="component" value="Unassembled WGS sequence"/>
</dbReference>
<dbReference type="OMA" id="NCEKGVG"/>
<proteinExistence type="predicted"/>
<evidence type="ECO:0000259" key="7">
    <source>
        <dbReference type="PROSITE" id="PS51489"/>
    </source>
</evidence>
<feature type="region of interest" description="Disordered" evidence="5">
    <location>
        <begin position="723"/>
        <end position="742"/>
    </location>
</feature>
<feature type="compositionally biased region" description="Polar residues" evidence="5">
    <location>
        <begin position="789"/>
        <end position="802"/>
    </location>
</feature>
<feature type="region of interest" description="Disordered" evidence="5">
    <location>
        <begin position="389"/>
        <end position="435"/>
    </location>
</feature>
<feature type="region of interest" description="Disordered" evidence="5">
    <location>
        <begin position="765"/>
        <end position="812"/>
    </location>
</feature>
<evidence type="ECO:0000256" key="2">
    <source>
        <dbReference type="ARBA" id="ARBA00022454"/>
    </source>
</evidence>
<feature type="region of interest" description="Disordered" evidence="5">
    <location>
        <begin position="881"/>
        <end position="910"/>
    </location>
</feature>
<dbReference type="Pfam" id="PF00069">
    <property type="entry name" value="Pkinase"/>
    <property type="match status" value="1"/>
</dbReference>
<dbReference type="Pfam" id="PF08311">
    <property type="entry name" value="Mad3_BUB1_I"/>
    <property type="match status" value="1"/>
</dbReference>
<keyword evidence="4" id="KW-0137">Centromere</keyword>
<dbReference type="GO" id="GO:0032991">
    <property type="term" value="C:protein-containing complex"/>
    <property type="evidence" value="ECO:0007669"/>
    <property type="project" value="UniProtKB-ARBA"/>
</dbReference>
<evidence type="ECO:0000313" key="8">
    <source>
        <dbReference type="EMBL" id="EJU04893.1"/>
    </source>
</evidence>
<dbReference type="Gene3D" id="1.10.510.10">
    <property type="entry name" value="Transferase(Phosphotransferase) domain 1"/>
    <property type="match status" value="1"/>
</dbReference>
<keyword evidence="2" id="KW-0158">Chromosome</keyword>
<keyword evidence="9" id="KW-1185">Reference proteome</keyword>
<accession>M5GG54</accession>
<dbReference type="GO" id="GO:0007094">
    <property type="term" value="P:mitotic spindle assembly checkpoint signaling"/>
    <property type="evidence" value="ECO:0007669"/>
    <property type="project" value="InterPro"/>
</dbReference>
<dbReference type="CDD" id="cd13981">
    <property type="entry name" value="STKc_Bub1_BubR1"/>
    <property type="match status" value="1"/>
</dbReference>
<feature type="region of interest" description="Disordered" evidence="5">
    <location>
        <begin position="478"/>
        <end position="518"/>
    </location>
</feature>
<feature type="domain" description="BUB1 N-terminal" evidence="7">
    <location>
        <begin position="68"/>
        <end position="231"/>
    </location>
</feature>